<feature type="transmembrane region" description="Helical" evidence="2">
    <location>
        <begin position="87"/>
        <end position="106"/>
    </location>
</feature>
<keyword evidence="4" id="KW-1185">Reference proteome</keyword>
<gene>
    <name evidence="3" type="ORF">Sste5346_007798</name>
</gene>
<keyword evidence="2" id="KW-0812">Transmembrane</keyword>
<keyword evidence="2" id="KW-1133">Transmembrane helix</keyword>
<accession>A0ABR3YS77</accession>
<keyword evidence="2" id="KW-0472">Membrane</keyword>
<evidence type="ECO:0000256" key="1">
    <source>
        <dbReference type="SAM" id="MobiDB-lite"/>
    </source>
</evidence>
<feature type="transmembrane region" description="Helical" evidence="2">
    <location>
        <begin position="62"/>
        <end position="81"/>
    </location>
</feature>
<dbReference type="EMBL" id="JAWCUI010000055">
    <property type="protein sequence ID" value="KAL1891166.1"/>
    <property type="molecule type" value="Genomic_DNA"/>
</dbReference>
<evidence type="ECO:0000313" key="4">
    <source>
        <dbReference type="Proteomes" id="UP001583186"/>
    </source>
</evidence>
<reference evidence="3 4" key="1">
    <citation type="journal article" date="2024" name="IMA Fungus">
        <title>IMA Genome - F19 : A genome assembly and annotation guide to empower mycologists, including annotated draft genome sequences of Ceratocystis pirilliformis, Diaporthe australafricana, Fusarium ophioides, Paecilomyces lecythidis, and Sporothrix stenoceras.</title>
        <authorList>
            <person name="Aylward J."/>
            <person name="Wilson A.M."/>
            <person name="Visagie C.M."/>
            <person name="Spraker J."/>
            <person name="Barnes I."/>
            <person name="Buitendag C."/>
            <person name="Ceriani C."/>
            <person name="Del Mar Angel L."/>
            <person name="du Plessis D."/>
            <person name="Fuchs T."/>
            <person name="Gasser K."/>
            <person name="Kramer D."/>
            <person name="Li W."/>
            <person name="Munsamy K."/>
            <person name="Piso A."/>
            <person name="Price J.L."/>
            <person name="Sonnekus B."/>
            <person name="Thomas C."/>
            <person name="van der Nest A."/>
            <person name="van Dijk A."/>
            <person name="van Heerden A."/>
            <person name="van Vuuren N."/>
            <person name="Yilmaz N."/>
            <person name="Duong T.A."/>
            <person name="van der Merwe N.A."/>
            <person name="Wingfield M.J."/>
            <person name="Wingfield B.D."/>
        </authorList>
    </citation>
    <scope>NUCLEOTIDE SEQUENCE [LARGE SCALE GENOMIC DNA]</scope>
    <source>
        <strain evidence="3 4">CMW 5346</strain>
    </source>
</reference>
<name>A0ABR3YS77_9PEZI</name>
<protein>
    <submittedName>
        <fullName evidence="3">Uncharacterized protein</fullName>
    </submittedName>
</protein>
<feature type="transmembrane region" description="Helical" evidence="2">
    <location>
        <begin position="118"/>
        <end position="138"/>
    </location>
</feature>
<evidence type="ECO:0000256" key="2">
    <source>
        <dbReference type="SAM" id="Phobius"/>
    </source>
</evidence>
<organism evidence="3 4">
    <name type="scientific">Sporothrix stenoceras</name>
    <dbReference type="NCBI Taxonomy" id="5173"/>
    <lineage>
        <taxon>Eukaryota</taxon>
        <taxon>Fungi</taxon>
        <taxon>Dikarya</taxon>
        <taxon>Ascomycota</taxon>
        <taxon>Pezizomycotina</taxon>
        <taxon>Sordariomycetes</taxon>
        <taxon>Sordariomycetidae</taxon>
        <taxon>Ophiostomatales</taxon>
        <taxon>Ophiostomataceae</taxon>
        <taxon>Sporothrix</taxon>
    </lineage>
</organism>
<comment type="caution">
    <text evidence="3">The sequence shown here is derived from an EMBL/GenBank/DDBJ whole genome shotgun (WGS) entry which is preliminary data.</text>
</comment>
<sequence>MPIKRAGKGSGARKSAETTNREPPVPFKKAPDSLEPFYDQLSTRHVYIAHIDNKPASFKRKIFSVPVLMNLGIVLLFALRVWYIGPYYYLLLQSALGTANATTFVAKDLTWFQLASVVLRRGFTFMLDFILCIFVWPWPVEFCFGTTHGNPVGWRMQVGFRDKEIYVRRSREWYSSTKNSIITDESAGSGSGATTKLDLVNDEDARRLLVAHISQATSPLLTQQKTGYLTMDGNWDLDWNLMVLATHLVDKKELALEAFTSLTLLHHNNYGWLTADLRLLGGGSGGGPGASSADDDIRRKQVFAFRDALAAIGKEDLFFRWIEIIQFEATRPGGLGNAERQAEVAKQVRDLFQEKGVDFDQLWADSVGTDGLHGM</sequence>
<evidence type="ECO:0000313" key="3">
    <source>
        <dbReference type="EMBL" id="KAL1891166.1"/>
    </source>
</evidence>
<proteinExistence type="predicted"/>
<feature type="region of interest" description="Disordered" evidence="1">
    <location>
        <begin position="1"/>
        <end position="30"/>
    </location>
</feature>
<dbReference type="Proteomes" id="UP001583186">
    <property type="component" value="Unassembled WGS sequence"/>
</dbReference>